<dbReference type="EC" id="2.3.1.-" evidence="2"/>
<accession>A0AA48GSX8</accession>
<dbReference type="GO" id="GO:0046677">
    <property type="term" value="P:response to antibiotic"/>
    <property type="evidence" value="ECO:0007669"/>
    <property type="project" value="UniProtKB-KW"/>
</dbReference>
<evidence type="ECO:0000313" key="4">
    <source>
        <dbReference type="Proteomes" id="UP001228113"/>
    </source>
</evidence>
<protein>
    <recommendedName>
        <fullName evidence="1 2">Aminoglycoside N(3)-acetyltransferase</fullName>
        <ecNumber evidence="2">2.3.1.-</ecNumber>
    </recommendedName>
</protein>
<name>A0AA48GSX8_9BACT</name>
<reference evidence="3" key="1">
    <citation type="journal article" date="2023" name="Int. J. Syst. Evol. Microbiol.">
        <title>Mesoterricola silvestris gen. nov., sp. nov., Mesoterricola sediminis sp. nov., Geothrix oryzae sp. nov., Geothrix edaphica sp. nov., Geothrix rubra sp. nov., and Geothrix limicola sp. nov., six novel members of Acidobacteriota isolated from soils.</title>
        <authorList>
            <person name="Itoh H."/>
            <person name="Sugisawa Y."/>
            <person name="Mise K."/>
            <person name="Xu Z."/>
            <person name="Kuniyasu M."/>
            <person name="Ushijima N."/>
            <person name="Kawano K."/>
            <person name="Kobayashi E."/>
            <person name="Shiratori Y."/>
            <person name="Masuda Y."/>
            <person name="Senoo K."/>
        </authorList>
    </citation>
    <scope>NUCLEOTIDE SEQUENCE</scope>
    <source>
        <strain evidence="3">W786</strain>
    </source>
</reference>
<keyword evidence="4" id="KW-1185">Reference proteome</keyword>
<evidence type="ECO:0000313" key="3">
    <source>
        <dbReference type="EMBL" id="BDU78686.1"/>
    </source>
</evidence>
<keyword evidence="2" id="KW-0808">Transferase</keyword>
<evidence type="ECO:0000256" key="2">
    <source>
        <dbReference type="RuleBase" id="RU365031"/>
    </source>
</evidence>
<dbReference type="InterPro" id="IPR028345">
    <property type="entry name" value="Antibiotic_NAT-like"/>
</dbReference>
<dbReference type="SUPFAM" id="SSF110710">
    <property type="entry name" value="TTHA0583/YokD-like"/>
    <property type="match status" value="1"/>
</dbReference>
<proteinExistence type="inferred from homology"/>
<dbReference type="Proteomes" id="UP001228113">
    <property type="component" value="Chromosome"/>
</dbReference>
<dbReference type="Pfam" id="PF02522">
    <property type="entry name" value="Antibiotic_NAT"/>
    <property type="match status" value="1"/>
</dbReference>
<dbReference type="GO" id="GO:0046353">
    <property type="term" value="F:aminoglycoside 3-N-acetyltransferase activity"/>
    <property type="evidence" value="ECO:0007669"/>
    <property type="project" value="UniProtKB-EC"/>
</dbReference>
<gene>
    <name evidence="3" type="ORF">METESE_36440</name>
</gene>
<organism evidence="3 4">
    <name type="scientific">Mesoterricola sediminis</name>
    <dbReference type="NCBI Taxonomy" id="2927980"/>
    <lineage>
        <taxon>Bacteria</taxon>
        <taxon>Pseudomonadati</taxon>
        <taxon>Acidobacteriota</taxon>
        <taxon>Holophagae</taxon>
        <taxon>Holophagales</taxon>
        <taxon>Holophagaceae</taxon>
        <taxon>Mesoterricola</taxon>
    </lineage>
</organism>
<dbReference type="KEGG" id="msea:METESE_36440"/>
<dbReference type="AlphaFoldDB" id="A0AA48GSX8"/>
<sequence length="280" mass="31259">MHDLNLFLASDGSWITSSDLRRALEASGAGGCPVLYIHTGMTFGLPNLELPRTRLLDHLHQLLQELGAETLCLPAFTFSFCAGEAFDVARSRSRMGALNEHLRLLPGAARSVDPLMSNVVLGPGRDLILEVGRHSVGAGSTFDRLHAKGKDVKFLFFGTTPRECFTYTHYVEERLDVPYRYRRPFKGRIQEGDRSREETYTLFVRYAGVVPADDGLLQSTLLDRGHLRWVPCGDSSISCVGEPEAWETIREHLTADVHAYIAHDPMDRDTTFPVARMVAL</sequence>
<dbReference type="EMBL" id="AP027081">
    <property type="protein sequence ID" value="BDU78686.1"/>
    <property type="molecule type" value="Genomic_DNA"/>
</dbReference>
<comment type="similarity">
    <text evidence="2">Belongs to the antibiotic N-acetyltransferase family.</text>
</comment>
<comment type="catalytic activity">
    <reaction evidence="2">
        <text>a 2-deoxystreptamine antibiotic + acetyl-CoA = an N(3)-acetyl-2-deoxystreptamine antibiotic + CoA + H(+)</text>
        <dbReference type="Rhea" id="RHEA:12665"/>
        <dbReference type="ChEBI" id="CHEBI:15378"/>
        <dbReference type="ChEBI" id="CHEBI:57287"/>
        <dbReference type="ChEBI" id="CHEBI:57288"/>
        <dbReference type="ChEBI" id="CHEBI:57921"/>
        <dbReference type="ChEBI" id="CHEBI:77452"/>
        <dbReference type="EC" id="2.3.1.81"/>
    </reaction>
</comment>
<dbReference type="InterPro" id="IPR003679">
    <property type="entry name" value="Amioglycoside_AcTrfase"/>
</dbReference>
<keyword evidence="2" id="KW-0012">Acyltransferase</keyword>
<evidence type="ECO:0000256" key="1">
    <source>
        <dbReference type="ARBA" id="ARBA00012882"/>
    </source>
</evidence>
<keyword evidence="2" id="KW-0046">Antibiotic resistance</keyword>
<dbReference type="RefSeq" id="WP_316410787.1">
    <property type="nucleotide sequence ID" value="NZ_AP027081.1"/>
</dbReference>